<dbReference type="PANTHER" id="PTHR31321">
    <property type="entry name" value="ACYL-COA THIOESTER HYDROLASE YBHC-RELATED"/>
    <property type="match status" value="1"/>
</dbReference>
<dbReference type="EC" id="3.1.1.11" evidence="3 6"/>
<dbReference type="SUPFAM" id="SSF51126">
    <property type="entry name" value="Pectin lyase-like"/>
    <property type="match status" value="1"/>
</dbReference>
<dbReference type="PROSITE" id="PS00800">
    <property type="entry name" value="PECTINESTERASE_1"/>
    <property type="match status" value="1"/>
</dbReference>
<evidence type="ECO:0000313" key="8">
    <source>
        <dbReference type="EnsemblPlants" id="HORVU.MOREX.r3.2HG0117920.1"/>
    </source>
</evidence>
<organism evidence="8 9">
    <name type="scientific">Hordeum vulgare subsp. vulgare</name>
    <name type="common">Domesticated barley</name>
    <dbReference type="NCBI Taxonomy" id="112509"/>
    <lineage>
        <taxon>Eukaryota</taxon>
        <taxon>Viridiplantae</taxon>
        <taxon>Streptophyta</taxon>
        <taxon>Embryophyta</taxon>
        <taxon>Tracheophyta</taxon>
        <taxon>Spermatophyta</taxon>
        <taxon>Magnoliopsida</taxon>
        <taxon>Liliopsida</taxon>
        <taxon>Poales</taxon>
        <taxon>Poaceae</taxon>
        <taxon>BOP clade</taxon>
        <taxon>Pooideae</taxon>
        <taxon>Triticodae</taxon>
        <taxon>Triticeae</taxon>
        <taxon>Hordeinae</taxon>
        <taxon>Hordeum</taxon>
    </lineage>
</organism>
<evidence type="ECO:0000256" key="4">
    <source>
        <dbReference type="ARBA" id="ARBA00022801"/>
    </source>
</evidence>
<evidence type="ECO:0000256" key="5">
    <source>
        <dbReference type="ARBA" id="ARBA00023085"/>
    </source>
</evidence>
<dbReference type="Gramene" id="HORVU.MOREX.r3.2HG0117920.1">
    <property type="protein sequence ID" value="HORVU.MOREX.r3.2HG0117920.1"/>
    <property type="gene ID" value="HORVU.MOREX.r3.2HG0117920"/>
</dbReference>
<accession>A0A8I6XAK3</accession>
<dbReference type="Gene3D" id="2.160.20.10">
    <property type="entry name" value="Single-stranded right-handed beta-helix, Pectin lyase-like"/>
    <property type="match status" value="1"/>
</dbReference>
<evidence type="ECO:0000256" key="3">
    <source>
        <dbReference type="ARBA" id="ARBA00013229"/>
    </source>
</evidence>
<keyword evidence="6" id="KW-0732">Signal</keyword>
<keyword evidence="4 6" id="KW-0378">Hydrolase</keyword>
<dbReference type="RefSeq" id="XP_044964586.1">
    <property type="nucleotide sequence ID" value="XM_045108651.1"/>
</dbReference>
<dbReference type="InterPro" id="IPR012334">
    <property type="entry name" value="Pectin_lyas_fold"/>
</dbReference>
<reference evidence="9" key="1">
    <citation type="journal article" date="2012" name="Nature">
        <title>A physical, genetic and functional sequence assembly of the barley genome.</title>
        <authorList>
            <consortium name="The International Barley Genome Sequencing Consortium"/>
            <person name="Mayer K.F."/>
            <person name="Waugh R."/>
            <person name="Brown J.W."/>
            <person name="Schulman A."/>
            <person name="Langridge P."/>
            <person name="Platzer M."/>
            <person name="Fincher G.B."/>
            <person name="Muehlbauer G.J."/>
            <person name="Sato K."/>
            <person name="Close T.J."/>
            <person name="Wise R.P."/>
            <person name="Stein N."/>
        </authorList>
    </citation>
    <scope>NUCLEOTIDE SEQUENCE [LARGE SCALE GENOMIC DNA]</scope>
    <source>
        <strain evidence="9">cv. Morex</strain>
    </source>
</reference>
<dbReference type="InterPro" id="IPR018040">
    <property type="entry name" value="Pectinesterase_Tyr_AS"/>
</dbReference>
<comment type="subcellular location">
    <subcellularLocation>
        <location evidence="6">Secreted</location>
        <location evidence="6">Cell wall</location>
    </subcellularLocation>
</comment>
<dbReference type="GO" id="GO:0030599">
    <property type="term" value="F:pectinesterase activity"/>
    <property type="evidence" value="ECO:0000318"/>
    <property type="project" value="GO_Central"/>
</dbReference>
<keyword evidence="6" id="KW-0964">Secreted</keyword>
<feature type="domain" description="Pectinesterase catalytic" evidence="7">
    <location>
        <begin position="31"/>
        <end position="332"/>
    </location>
</feature>
<evidence type="ECO:0000256" key="6">
    <source>
        <dbReference type="RuleBase" id="RU000589"/>
    </source>
</evidence>
<feature type="chain" id="PRO_5035337631" description="Pectinesterase" evidence="6">
    <location>
        <begin position="24"/>
        <end position="340"/>
    </location>
</feature>
<reference evidence="8" key="3">
    <citation type="submission" date="2022-01" db="UniProtKB">
        <authorList>
            <consortium name="EnsemblPlants"/>
        </authorList>
    </citation>
    <scope>IDENTIFICATION</scope>
    <source>
        <strain evidence="8">subsp. vulgare</strain>
    </source>
</reference>
<dbReference type="Proteomes" id="UP000011116">
    <property type="component" value="Chromosome 2H"/>
</dbReference>
<comment type="function">
    <text evidence="6">Acts in the modification of cell walls via demethylesterification of cell wall pectin.</text>
</comment>
<protein>
    <recommendedName>
        <fullName evidence="3 6">Pectinesterase</fullName>
        <ecNumber evidence="3 6">3.1.1.11</ecNumber>
    </recommendedName>
</protein>
<gene>
    <name evidence="8" type="primary">LOC123424970</name>
</gene>
<evidence type="ECO:0000313" key="9">
    <source>
        <dbReference type="Proteomes" id="UP000011116"/>
    </source>
</evidence>
<keyword evidence="6" id="KW-0134">Cell wall</keyword>
<dbReference type="InterPro" id="IPR000070">
    <property type="entry name" value="Pectinesterase_cat"/>
</dbReference>
<reference evidence="8" key="2">
    <citation type="submission" date="2020-10" db="EMBL/GenBank/DDBJ databases">
        <authorList>
            <person name="Scholz U."/>
            <person name="Mascher M."/>
            <person name="Fiebig A."/>
        </authorList>
    </citation>
    <scope>NUCLEOTIDE SEQUENCE [LARGE SCALE GENOMIC DNA]</scope>
    <source>
        <strain evidence="8">cv. Morex</strain>
    </source>
</reference>
<dbReference type="KEGG" id="hvg:123424970"/>
<keyword evidence="5 6" id="KW-0063">Aspartyl esterase</keyword>
<dbReference type="UniPathway" id="UPA00545">
    <property type="reaction ID" value="UER00823"/>
</dbReference>
<proteinExistence type="inferred from homology"/>
<comment type="catalytic activity">
    <reaction evidence="6">
        <text>[(1-&gt;4)-alpha-D-galacturonosyl methyl ester](n) + n H2O = [(1-&gt;4)-alpha-D-galacturonosyl](n) + n methanol + n H(+)</text>
        <dbReference type="Rhea" id="RHEA:22380"/>
        <dbReference type="Rhea" id="RHEA-COMP:14570"/>
        <dbReference type="Rhea" id="RHEA-COMP:14573"/>
        <dbReference type="ChEBI" id="CHEBI:15377"/>
        <dbReference type="ChEBI" id="CHEBI:15378"/>
        <dbReference type="ChEBI" id="CHEBI:17790"/>
        <dbReference type="ChEBI" id="CHEBI:140522"/>
        <dbReference type="ChEBI" id="CHEBI:140523"/>
        <dbReference type="EC" id="3.1.1.11"/>
    </reaction>
</comment>
<evidence type="ECO:0000259" key="7">
    <source>
        <dbReference type="Pfam" id="PF01095"/>
    </source>
</evidence>
<dbReference type="EnsemblPlants" id="HORVU.MOREX.r3.2HG0117920.1">
    <property type="protein sequence ID" value="HORVU.MOREX.r3.2HG0117920.1"/>
    <property type="gene ID" value="HORVU.MOREX.r3.2HG0117920"/>
</dbReference>
<dbReference type="GO" id="GO:0045490">
    <property type="term" value="P:pectin catabolic process"/>
    <property type="evidence" value="ECO:0000318"/>
    <property type="project" value="GO_Central"/>
</dbReference>
<dbReference type="Pfam" id="PF01095">
    <property type="entry name" value="Pectinesterase"/>
    <property type="match status" value="1"/>
</dbReference>
<dbReference type="Gramene" id="HORVU.MOREX.r2.2HG0096940.1">
    <property type="protein sequence ID" value="HORVU.MOREX.r2.2HG0096940.1"/>
    <property type="gene ID" value="HORVU.MOREX.r2.2HG0096940"/>
</dbReference>
<keyword evidence="9" id="KW-1185">Reference proteome</keyword>
<evidence type="ECO:0000256" key="1">
    <source>
        <dbReference type="ARBA" id="ARBA00005184"/>
    </source>
</evidence>
<dbReference type="GeneID" id="123424970"/>
<feature type="signal peptide" evidence="6">
    <location>
        <begin position="1"/>
        <end position="23"/>
    </location>
</feature>
<dbReference type="AlphaFoldDB" id="A0A8I6XAK3"/>
<evidence type="ECO:0000256" key="2">
    <source>
        <dbReference type="ARBA" id="ARBA00008891"/>
    </source>
</evidence>
<sequence>MRPFCLLVVGAFLLLRWPPLSLGWAQVARTITVDQNGGGDYRTVQSAVNAVPDGNRQWVRIYVKQGSYREKVTIPSQKGFILLQGDGSFKTDINLDGHGDGTDAPGMAPITGRHDRNLTNISPTYTSATFTVHADNFVARNIAFKNTFNGGYPAVAMLVDGDKSAFYDCAFHGFQDTLCDLIGRHYFHHCLVVGGVDFIFGYGQSIYEGCTLVSNMPASSQQPGWVTAHGGAGGGRNAALVFKGGMITGSGRQYLGRAWNEHATVVFYQVNMAGIVVPQGWDKWTSGQDVSQVTFAEVGCSGPGSGTAGRVTWEKHMSYAEVQRFVDIRFIDDGWLSNQP</sequence>
<comment type="similarity">
    <text evidence="2">Belongs to the pectinesterase family.</text>
</comment>
<keyword evidence="6" id="KW-0961">Cell wall biogenesis/degradation</keyword>
<dbReference type="SMR" id="A0A8I6XAK3"/>
<dbReference type="GO" id="GO:0042545">
    <property type="term" value="P:cell wall modification"/>
    <property type="evidence" value="ECO:0007669"/>
    <property type="project" value="UniProtKB-UniRule"/>
</dbReference>
<comment type="pathway">
    <text evidence="1 6">Glycan metabolism; pectin degradation; 2-dehydro-3-deoxy-D-gluconate from pectin: step 1/5.</text>
</comment>
<name>A0A8I6XAK3_HORVV</name>
<dbReference type="InterPro" id="IPR011050">
    <property type="entry name" value="Pectin_lyase_fold/virulence"/>
</dbReference>
<dbReference type="PANTHER" id="PTHR31321:SF70">
    <property type="entry name" value="PECTINESTERASE"/>
    <property type="match status" value="1"/>
</dbReference>